<reference evidence="2" key="1">
    <citation type="submission" date="2023-06" db="EMBL/GenBank/DDBJ databases">
        <authorList>
            <person name="Kurt Z."/>
        </authorList>
    </citation>
    <scope>NUCLEOTIDE SEQUENCE</scope>
</reference>
<dbReference type="Proteomes" id="UP001642409">
    <property type="component" value="Unassembled WGS sequence"/>
</dbReference>
<organism evidence="2">
    <name type="scientific">Hexamita inflata</name>
    <dbReference type="NCBI Taxonomy" id="28002"/>
    <lineage>
        <taxon>Eukaryota</taxon>
        <taxon>Metamonada</taxon>
        <taxon>Diplomonadida</taxon>
        <taxon>Hexamitidae</taxon>
        <taxon>Hexamitinae</taxon>
        <taxon>Hexamita</taxon>
    </lineage>
</organism>
<dbReference type="EMBL" id="CATOUU010000675">
    <property type="protein sequence ID" value="CAI9940413.1"/>
    <property type="molecule type" value="Genomic_DNA"/>
</dbReference>
<sequence length="474" mass="53468">MLFSITLQGIASAFYNPTHGISVSKLSNITGVIDAIECEEAVYIIAQNKSVLAMGRHEGHFGQMAQLDFSYIKIDNVKQLFCVFGKLWYISNDGKLYMEKQDNKRTIFEAQKMPDAMPVPYQIVGDEKVQFILTYLGLYFKGECDDEIHICGQLDSGTYSEYTFVPITPIIASNIRKIELTPTFLFIYLKTGEVFALGQDQAEILPIIGEQSSLFQKKIGDGLNRVFVGFNLTTFLPVMYYLKNNNLYAYQKAETLIQTGVYDIVGSSVMTMMQIMLLVKDNHFEYTMEQHLPAQSPSEIYCVWNKKNPLCGQPDIVLSTECYDEQTGELKTENEYCKIVECETNSMTTIDCSSDQCGESDLACQALQCNQMTAMFNKKCYYNYSTHTYTAQFTNSKDYNFMNSLLVSQKDSVVTPETPKTANTMKTGVAVGIAVGTCAGVFVLLLIITCVICSKRTNQTKQKEQKRTLLSVRY</sequence>
<proteinExistence type="predicted"/>
<keyword evidence="1" id="KW-1133">Transmembrane helix</keyword>
<reference evidence="3 4" key="2">
    <citation type="submission" date="2024-07" db="EMBL/GenBank/DDBJ databases">
        <authorList>
            <person name="Akdeniz Z."/>
        </authorList>
    </citation>
    <scope>NUCLEOTIDE SEQUENCE [LARGE SCALE GENOMIC DNA]</scope>
</reference>
<keyword evidence="4" id="KW-1185">Reference proteome</keyword>
<protein>
    <submittedName>
        <fullName evidence="2">Regulator of chromosome condensation 1/beta-lactamase-inhibitor protein II</fullName>
    </submittedName>
    <submittedName>
        <fullName evidence="3">Regulator_of chromosome condensation 1/beta-lactamase-inhibitor protein II</fullName>
    </submittedName>
</protein>
<comment type="caution">
    <text evidence="2">The sequence shown here is derived from an EMBL/GenBank/DDBJ whole genome shotgun (WGS) entry which is preliminary data.</text>
</comment>
<dbReference type="SUPFAM" id="SSF50985">
    <property type="entry name" value="RCC1/BLIP-II"/>
    <property type="match status" value="1"/>
</dbReference>
<feature type="transmembrane region" description="Helical" evidence="1">
    <location>
        <begin position="429"/>
        <end position="453"/>
    </location>
</feature>
<evidence type="ECO:0000313" key="4">
    <source>
        <dbReference type="Proteomes" id="UP001642409"/>
    </source>
</evidence>
<keyword evidence="1" id="KW-0472">Membrane</keyword>
<dbReference type="EMBL" id="CAXDID020000078">
    <property type="protein sequence ID" value="CAL6017516.1"/>
    <property type="molecule type" value="Genomic_DNA"/>
</dbReference>
<keyword evidence="1" id="KW-0812">Transmembrane</keyword>
<gene>
    <name evidence="3" type="ORF">HINF_LOCUS26030</name>
    <name evidence="2" type="ORF">HINF_LOCUS28058</name>
</gene>
<evidence type="ECO:0000313" key="2">
    <source>
        <dbReference type="EMBL" id="CAI9940413.1"/>
    </source>
</evidence>
<evidence type="ECO:0000313" key="3">
    <source>
        <dbReference type="EMBL" id="CAL6017516.1"/>
    </source>
</evidence>
<dbReference type="AlphaFoldDB" id="A0AA86PND3"/>
<name>A0AA86PND3_9EUKA</name>
<accession>A0AA86PND3</accession>
<dbReference type="InterPro" id="IPR009091">
    <property type="entry name" value="RCC1/BLIP-II"/>
</dbReference>
<evidence type="ECO:0000256" key="1">
    <source>
        <dbReference type="SAM" id="Phobius"/>
    </source>
</evidence>